<proteinExistence type="predicted"/>
<keyword evidence="2" id="KW-1185">Reference proteome</keyword>
<sequence>MREKENIENEMKKKSISEDKRIEGQDVSAEKSRDEKVKSGKKITDQKKESAVEGKKGVEQGSFNEGQGVIGFIFSVVSTKESRGKTKESKCLIENHESLKEEENEEKQDEIENNEETKEEMSSILF</sequence>
<evidence type="ECO:0000313" key="2">
    <source>
        <dbReference type="Proteomes" id="UP001060085"/>
    </source>
</evidence>
<evidence type="ECO:0000313" key="1">
    <source>
        <dbReference type="EMBL" id="KAI5682512.1"/>
    </source>
</evidence>
<name>A0ACC0CCD6_CATRO</name>
<dbReference type="Proteomes" id="UP001060085">
    <property type="component" value="Linkage Group LG01"/>
</dbReference>
<comment type="caution">
    <text evidence="1">The sequence shown here is derived from an EMBL/GenBank/DDBJ whole genome shotgun (WGS) entry which is preliminary data.</text>
</comment>
<protein>
    <submittedName>
        <fullName evidence="1">Uncharacterized protein</fullName>
    </submittedName>
</protein>
<organism evidence="1 2">
    <name type="scientific">Catharanthus roseus</name>
    <name type="common">Madagascar periwinkle</name>
    <name type="synonym">Vinca rosea</name>
    <dbReference type="NCBI Taxonomy" id="4058"/>
    <lineage>
        <taxon>Eukaryota</taxon>
        <taxon>Viridiplantae</taxon>
        <taxon>Streptophyta</taxon>
        <taxon>Embryophyta</taxon>
        <taxon>Tracheophyta</taxon>
        <taxon>Spermatophyta</taxon>
        <taxon>Magnoliopsida</taxon>
        <taxon>eudicotyledons</taxon>
        <taxon>Gunneridae</taxon>
        <taxon>Pentapetalae</taxon>
        <taxon>asterids</taxon>
        <taxon>lamiids</taxon>
        <taxon>Gentianales</taxon>
        <taxon>Apocynaceae</taxon>
        <taxon>Rauvolfioideae</taxon>
        <taxon>Vinceae</taxon>
        <taxon>Catharanthinae</taxon>
        <taxon>Catharanthus</taxon>
    </lineage>
</organism>
<reference evidence="2" key="1">
    <citation type="journal article" date="2023" name="Nat. Plants">
        <title>Single-cell RNA sequencing provides a high-resolution roadmap for understanding the multicellular compartmentation of specialized metabolism.</title>
        <authorList>
            <person name="Sun S."/>
            <person name="Shen X."/>
            <person name="Li Y."/>
            <person name="Li Y."/>
            <person name="Wang S."/>
            <person name="Li R."/>
            <person name="Zhang H."/>
            <person name="Shen G."/>
            <person name="Guo B."/>
            <person name="Wei J."/>
            <person name="Xu J."/>
            <person name="St-Pierre B."/>
            <person name="Chen S."/>
            <person name="Sun C."/>
        </authorList>
    </citation>
    <scope>NUCLEOTIDE SEQUENCE [LARGE SCALE GENOMIC DNA]</scope>
</reference>
<accession>A0ACC0CCD6</accession>
<dbReference type="EMBL" id="CM044701">
    <property type="protein sequence ID" value="KAI5682512.1"/>
    <property type="molecule type" value="Genomic_DNA"/>
</dbReference>
<gene>
    <name evidence="1" type="ORF">M9H77_03740</name>
</gene>